<dbReference type="EMBL" id="BJVK01000080">
    <property type="protein sequence ID" value="GEL29508.1"/>
    <property type="molecule type" value="Genomic_DNA"/>
</dbReference>
<evidence type="ECO:0000313" key="1">
    <source>
        <dbReference type="EMBL" id="GEL29508.1"/>
    </source>
</evidence>
<comment type="caution">
    <text evidence="1">The sequence shown here is derived from an EMBL/GenBank/DDBJ whole genome shotgun (WGS) entry which is preliminary data.</text>
</comment>
<organism evidence="1 2">
    <name type="scientific">Lentilactobacillus kefiri</name>
    <name type="common">Lactobacillus kefiri</name>
    <dbReference type="NCBI Taxonomy" id="33962"/>
    <lineage>
        <taxon>Bacteria</taxon>
        <taxon>Bacillati</taxon>
        <taxon>Bacillota</taxon>
        <taxon>Bacilli</taxon>
        <taxon>Lactobacillales</taxon>
        <taxon>Lactobacillaceae</taxon>
        <taxon>Lentilactobacillus</taxon>
    </lineage>
</organism>
<dbReference type="AlphaFoldDB" id="A0A511E249"/>
<keyword evidence="2" id="KW-1185">Reference proteome</keyword>
<sequence length="62" mass="7201">MSAFRCNPKYDSGNSRELKMDLYTIPNKYGYIDDTGVRNTLFRVKTYFVIFHVAVPGVQYLS</sequence>
<proteinExistence type="predicted"/>
<accession>A0A511E249</accession>
<reference evidence="1" key="1">
    <citation type="submission" date="2019-07" db="EMBL/GenBank/DDBJ databases">
        <title>Whole genome shotgun sequence of Lactobacillus kefiri NBRC 15888.</title>
        <authorList>
            <person name="Hosoyama A."/>
            <person name="Uohara A."/>
            <person name="Ohji S."/>
            <person name="Ichikawa N."/>
        </authorList>
    </citation>
    <scope>NUCLEOTIDE SEQUENCE [LARGE SCALE GENOMIC DNA]</scope>
    <source>
        <strain evidence="1">NBRC 15888</strain>
    </source>
</reference>
<protein>
    <submittedName>
        <fullName evidence="1">Uncharacterized protein</fullName>
    </submittedName>
</protein>
<gene>
    <name evidence="1" type="ORF">LKE01_23280</name>
</gene>
<name>A0A511E249_LENKE</name>
<evidence type="ECO:0000313" key="2">
    <source>
        <dbReference type="Proteomes" id="UP000321893"/>
    </source>
</evidence>
<dbReference type="Proteomes" id="UP000321893">
    <property type="component" value="Unassembled WGS sequence"/>
</dbReference>